<evidence type="ECO:0000313" key="3">
    <source>
        <dbReference type="Proteomes" id="UP001183535"/>
    </source>
</evidence>
<evidence type="ECO:0000313" key="2">
    <source>
        <dbReference type="EMBL" id="MDT0435615.1"/>
    </source>
</evidence>
<protein>
    <submittedName>
        <fullName evidence="2">Uncharacterized protein</fullName>
    </submittedName>
</protein>
<gene>
    <name evidence="2" type="ORF">RM877_13065</name>
</gene>
<feature type="region of interest" description="Disordered" evidence="1">
    <location>
        <begin position="1"/>
        <end position="28"/>
    </location>
</feature>
<dbReference type="RefSeq" id="WP_176729732.1">
    <property type="nucleotide sequence ID" value="NZ_JAVRES010000004.1"/>
</dbReference>
<proteinExistence type="predicted"/>
<organism evidence="2 3">
    <name type="scientific">Streptomyces doudnae</name>
    <dbReference type="NCBI Taxonomy" id="3075536"/>
    <lineage>
        <taxon>Bacteria</taxon>
        <taxon>Bacillati</taxon>
        <taxon>Actinomycetota</taxon>
        <taxon>Actinomycetes</taxon>
        <taxon>Kitasatosporales</taxon>
        <taxon>Streptomycetaceae</taxon>
        <taxon>Streptomyces</taxon>
    </lineage>
</organism>
<name>A0ABD5EMU1_9ACTN</name>
<sequence>MANLTGNLRAPTEKRRCTAHKKGKNGEKGERCQAWALKGQTVCRVHGGAARQNRAAGERRVAEERLEADTRRALARLDVPAVENPLTALSQLAGQVIAWKDALADRVNELQQIRYTDDKRAEQLRSEVALYERALDRCVNVLGTIGRLRIDERLAAISEQQATVVIGAIEAALAHAGVTGPEASAAKAVAARHLRAV</sequence>
<comment type="caution">
    <text evidence="2">The sequence shown here is derived from an EMBL/GenBank/DDBJ whole genome shotgun (WGS) entry which is preliminary data.</text>
</comment>
<dbReference type="EMBL" id="JAVRES010000004">
    <property type="protein sequence ID" value="MDT0435615.1"/>
    <property type="molecule type" value="Genomic_DNA"/>
</dbReference>
<reference evidence="3" key="1">
    <citation type="submission" date="2023-07" db="EMBL/GenBank/DDBJ databases">
        <title>30 novel species of actinomycetes from the DSMZ collection.</title>
        <authorList>
            <person name="Nouioui I."/>
        </authorList>
    </citation>
    <scope>NUCLEOTIDE SEQUENCE [LARGE SCALE GENOMIC DNA]</scope>
    <source>
        <strain evidence="3">DSM 41981</strain>
    </source>
</reference>
<evidence type="ECO:0000256" key="1">
    <source>
        <dbReference type="SAM" id="MobiDB-lite"/>
    </source>
</evidence>
<dbReference type="AlphaFoldDB" id="A0ABD5EMU1"/>
<accession>A0ABD5EMU1</accession>
<keyword evidence="3" id="KW-1185">Reference proteome</keyword>
<dbReference type="Proteomes" id="UP001183535">
    <property type="component" value="Unassembled WGS sequence"/>
</dbReference>